<feature type="transmembrane region" description="Helical" evidence="1">
    <location>
        <begin position="217"/>
        <end position="235"/>
    </location>
</feature>
<dbReference type="GO" id="GO:0016787">
    <property type="term" value="F:hydrolase activity"/>
    <property type="evidence" value="ECO:0007669"/>
    <property type="project" value="UniProtKB-KW"/>
</dbReference>
<dbReference type="InterPro" id="IPR018537">
    <property type="entry name" value="Peptidoglycan-bd_3"/>
</dbReference>
<gene>
    <name evidence="4" type="ORF">ACFSX5_01045</name>
</gene>
<keyword evidence="1" id="KW-0812">Transmembrane</keyword>
<evidence type="ECO:0000259" key="3">
    <source>
        <dbReference type="Pfam" id="PF09374"/>
    </source>
</evidence>
<dbReference type="RefSeq" id="WP_386830945.1">
    <property type="nucleotide sequence ID" value="NZ_JBHUNP010000001.1"/>
</dbReference>
<keyword evidence="1" id="KW-1133">Transmembrane helix</keyword>
<name>A0ABW5QF35_9HYPH</name>
<dbReference type="CDD" id="cd13926">
    <property type="entry name" value="N-acetylmuramidase_GH108"/>
    <property type="match status" value="1"/>
</dbReference>
<evidence type="ECO:0000259" key="2">
    <source>
        <dbReference type="Pfam" id="PF05838"/>
    </source>
</evidence>
<accession>A0ABW5QF35</accession>
<evidence type="ECO:0000256" key="1">
    <source>
        <dbReference type="SAM" id="Phobius"/>
    </source>
</evidence>
<keyword evidence="5" id="KW-1185">Reference proteome</keyword>
<evidence type="ECO:0000313" key="4">
    <source>
        <dbReference type="EMBL" id="MFD2646375.1"/>
    </source>
</evidence>
<organism evidence="4 5">
    <name type="scientific">Devosia albogilva</name>
    <dbReference type="NCBI Taxonomy" id="429726"/>
    <lineage>
        <taxon>Bacteria</taxon>
        <taxon>Pseudomonadati</taxon>
        <taxon>Pseudomonadota</taxon>
        <taxon>Alphaproteobacteria</taxon>
        <taxon>Hyphomicrobiales</taxon>
        <taxon>Devosiaceae</taxon>
        <taxon>Devosia</taxon>
    </lineage>
</organism>
<dbReference type="InterPro" id="IPR008565">
    <property type="entry name" value="TtsA-like_GH18_dom"/>
</dbReference>
<feature type="domain" description="Peptidoglycan binding" evidence="3">
    <location>
        <begin position="106"/>
        <end position="162"/>
    </location>
</feature>
<protein>
    <submittedName>
        <fullName evidence="4">Glycoside hydrolase family 108 protein</fullName>
    </submittedName>
</protein>
<keyword evidence="4" id="KW-0378">Hydrolase</keyword>
<keyword evidence="1" id="KW-0472">Membrane</keyword>
<evidence type="ECO:0000313" key="5">
    <source>
        <dbReference type="Proteomes" id="UP001597521"/>
    </source>
</evidence>
<dbReference type="Gene3D" id="1.20.141.10">
    <property type="entry name" value="Chitosanase, subunit A, domain 1"/>
    <property type="match status" value="1"/>
</dbReference>
<feature type="domain" description="TtsA-like Glycoside hydrolase family 108" evidence="2">
    <location>
        <begin position="11"/>
        <end position="98"/>
    </location>
</feature>
<dbReference type="Pfam" id="PF05838">
    <property type="entry name" value="Glyco_hydro_108"/>
    <property type="match status" value="1"/>
</dbReference>
<dbReference type="EMBL" id="JBHUNP010000001">
    <property type="protein sequence ID" value="MFD2646375.1"/>
    <property type="molecule type" value="Genomic_DNA"/>
</dbReference>
<sequence>MAKGNFAPALADVLVHEGGYTADPRDPGNWTGGKRGAGVLKGTKKGISAAAFPHLDIKALNDNQIAEIYRARYWVKIRGDELPAGVDLSTFDYGVNSGVSRSAKDLQRVLQVAVDGIVGPATILAAKSADPRATIKAHCGRRMSFLKSLAIWNTFGKGWSRRVANVEAKALSWVSSKAQLEADAKAARDKAVAQGSGAAVGTGGGIGVDQAPDLAGLPVWVIVAIVAAVVIPLVIRTIVNAQRAQALASVAKEA</sequence>
<dbReference type="Pfam" id="PF09374">
    <property type="entry name" value="PG_binding_3"/>
    <property type="match status" value="1"/>
</dbReference>
<reference evidence="5" key="1">
    <citation type="journal article" date="2019" name="Int. J. Syst. Evol. Microbiol.">
        <title>The Global Catalogue of Microorganisms (GCM) 10K type strain sequencing project: providing services to taxonomists for standard genome sequencing and annotation.</title>
        <authorList>
            <consortium name="The Broad Institute Genomics Platform"/>
            <consortium name="The Broad Institute Genome Sequencing Center for Infectious Disease"/>
            <person name="Wu L."/>
            <person name="Ma J."/>
        </authorList>
    </citation>
    <scope>NUCLEOTIDE SEQUENCE [LARGE SCALE GENOMIC DNA]</scope>
    <source>
        <strain evidence="5">CCM 7427</strain>
    </source>
</reference>
<dbReference type="SUPFAM" id="SSF53955">
    <property type="entry name" value="Lysozyme-like"/>
    <property type="match status" value="1"/>
</dbReference>
<dbReference type="Proteomes" id="UP001597521">
    <property type="component" value="Unassembled WGS sequence"/>
</dbReference>
<dbReference type="InterPro" id="IPR023346">
    <property type="entry name" value="Lysozyme-like_dom_sf"/>
</dbReference>
<proteinExistence type="predicted"/>
<comment type="caution">
    <text evidence="4">The sequence shown here is derived from an EMBL/GenBank/DDBJ whole genome shotgun (WGS) entry which is preliminary data.</text>
</comment>